<proteinExistence type="predicted"/>
<keyword evidence="2" id="KW-0677">Repeat</keyword>
<gene>
    <name evidence="4" type="ORF">D9619_006264</name>
</gene>
<dbReference type="Proteomes" id="UP000567179">
    <property type="component" value="Unassembled WGS sequence"/>
</dbReference>
<evidence type="ECO:0000313" key="5">
    <source>
        <dbReference type="Proteomes" id="UP000567179"/>
    </source>
</evidence>
<dbReference type="PANTHER" id="PTHR48051">
    <property type="match status" value="1"/>
</dbReference>
<protein>
    <submittedName>
        <fullName evidence="4">Uncharacterized protein</fullName>
    </submittedName>
</protein>
<dbReference type="InterPro" id="IPR003591">
    <property type="entry name" value="Leu-rich_rpt_typical-subtyp"/>
</dbReference>
<dbReference type="InterPro" id="IPR032675">
    <property type="entry name" value="LRR_dom_sf"/>
</dbReference>
<dbReference type="AlphaFoldDB" id="A0A8H5B4R6"/>
<dbReference type="PROSITE" id="PS51450">
    <property type="entry name" value="LRR"/>
    <property type="match status" value="1"/>
</dbReference>
<dbReference type="InterPro" id="IPR001611">
    <property type="entry name" value="Leu-rich_rpt"/>
</dbReference>
<evidence type="ECO:0000256" key="2">
    <source>
        <dbReference type="ARBA" id="ARBA00022737"/>
    </source>
</evidence>
<feature type="region of interest" description="Disordered" evidence="3">
    <location>
        <begin position="67"/>
        <end position="98"/>
    </location>
</feature>
<dbReference type="Pfam" id="PF13855">
    <property type="entry name" value="LRR_8"/>
    <property type="match status" value="1"/>
</dbReference>
<accession>A0A8H5B4R6</accession>
<dbReference type="EMBL" id="JAACJJ010000042">
    <property type="protein sequence ID" value="KAF5316599.1"/>
    <property type="molecule type" value="Genomic_DNA"/>
</dbReference>
<organism evidence="4 5">
    <name type="scientific">Psilocybe cf. subviscida</name>
    <dbReference type="NCBI Taxonomy" id="2480587"/>
    <lineage>
        <taxon>Eukaryota</taxon>
        <taxon>Fungi</taxon>
        <taxon>Dikarya</taxon>
        <taxon>Basidiomycota</taxon>
        <taxon>Agaricomycotina</taxon>
        <taxon>Agaricomycetes</taxon>
        <taxon>Agaricomycetidae</taxon>
        <taxon>Agaricales</taxon>
        <taxon>Agaricineae</taxon>
        <taxon>Strophariaceae</taxon>
        <taxon>Psilocybe</taxon>
    </lineage>
</organism>
<keyword evidence="1" id="KW-0433">Leucine-rich repeat</keyword>
<dbReference type="InterPro" id="IPR050216">
    <property type="entry name" value="LRR_domain-containing"/>
</dbReference>
<feature type="region of interest" description="Disordered" evidence="3">
    <location>
        <begin position="295"/>
        <end position="317"/>
    </location>
</feature>
<name>A0A8H5B4R6_9AGAR</name>
<dbReference type="GO" id="GO:0005737">
    <property type="term" value="C:cytoplasm"/>
    <property type="evidence" value="ECO:0007669"/>
    <property type="project" value="TreeGrafter"/>
</dbReference>
<evidence type="ECO:0000256" key="1">
    <source>
        <dbReference type="ARBA" id="ARBA00022614"/>
    </source>
</evidence>
<dbReference type="OrthoDB" id="660555at2759"/>
<evidence type="ECO:0000313" key="4">
    <source>
        <dbReference type="EMBL" id="KAF5316599.1"/>
    </source>
</evidence>
<feature type="region of interest" description="Disordered" evidence="3">
    <location>
        <begin position="1"/>
        <end position="37"/>
    </location>
</feature>
<reference evidence="4 5" key="1">
    <citation type="journal article" date="2020" name="ISME J.">
        <title>Uncovering the hidden diversity of litter-decomposition mechanisms in mushroom-forming fungi.</title>
        <authorList>
            <person name="Floudas D."/>
            <person name="Bentzer J."/>
            <person name="Ahren D."/>
            <person name="Johansson T."/>
            <person name="Persson P."/>
            <person name="Tunlid A."/>
        </authorList>
    </citation>
    <scope>NUCLEOTIDE SEQUENCE [LARGE SCALE GENOMIC DNA]</scope>
    <source>
        <strain evidence="4 5">CBS 101986</strain>
    </source>
</reference>
<feature type="compositionally biased region" description="Low complexity" evidence="3">
    <location>
        <begin position="17"/>
        <end position="32"/>
    </location>
</feature>
<dbReference type="SMART" id="SM00369">
    <property type="entry name" value="LRR_TYP"/>
    <property type="match status" value="2"/>
</dbReference>
<feature type="compositionally biased region" description="Polar residues" evidence="3">
    <location>
        <begin position="88"/>
        <end position="98"/>
    </location>
</feature>
<sequence>MYRNVSNTPPSSPPSSPASLSWTQSSSPLSSPTFRPVDLTSDDVADLSLESPIDPLAGSYHANLSKKRPSHVLLNSPPETPSKKARFNPNTSPFANTLGQSRSLDVDAFREKTLWEEAIETVFESGGRKIDLVGKNITRIPPNIIGDLSKMVLLPETGKAFEDVQARLMSTNPPAQRLFGRTRTAPASTHRFGPQGKTMSSNSVLGASRETMDLLLGQNSITKLPAELWGLQSLTLLSLRNNNITYLPPQIAQLTELVELNVAHNKLRFIPAELLSMKKLKKPFLFPNPYLLQPAQPAPPSTPTATLGPTAPPESPTASIHAKIVSKTQSIPDERVPSLTELCLRALLLPPIDVDVGGDDASASVLPSSQFSQSTSSRVKTRLEQTYELPLATGANSRGISNSLRGILGVCVPGSILVERDSTSTVVASQGPRHNGYAHDGDILANDADAATLEDESRIITGTGVCPNPAHGLIPSVFVHHAEERFTWETSTPVVATLGGAVAVRWRGCMRGCLDFLEPARPKVVEVTPSDGALPPETQRTEAGEAEVEMNLDLDEADIVQAFTISTEPLGFD</sequence>
<dbReference type="Gene3D" id="3.80.10.10">
    <property type="entry name" value="Ribonuclease Inhibitor"/>
    <property type="match status" value="1"/>
</dbReference>
<keyword evidence="5" id="KW-1185">Reference proteome</keyword>
<comment type="caution">
    <text evidence="4">The sequence shown here is derived from an EMBL/GenBank/DDBJ whole genome shotgun (WGS) entry which is preliminary data.</text>
</comment>
<dbReference type="PANTHER" id="PTHR48051:SF1">
    <property type="entry name" value="RAS SUPPRESSOR PROTEIN 1"/>
    <property type="match status" value="1"/>
</dbReference>
<dbReference type="SUPFAM" id="SSF52075">
    <property type="entry name" value="Outer arm dynein light chain 1"/>
    <property type="match status" value="1"/>
</dbReference>
<evidence type="ECO:0000256" key="3">
    <source>
        <dbReference type="SAM" id="MobiDB-lite"/>
    </source>
</evidence>